<evidence type="ECO:0000256" key="10">
    <source>
        <dbReference type="RuleBase" id="RU000607"/>
    </source>
</evidence>
<comment type="catalytic activity">
    <reaction evidence="8">
        <text>Fe-coproporphyrin III + 2 H(+) = coproporphyrin III + Fe(2+)</text>
        <dbReference type="Rhea" id="RHEA:49572"/>
        <dbReference type="ChEBI" id="CHEBI:15378"/>
        <dbReference type="ChEBI" id="CHEBI:29033"/>
        <dbReference type="ChEBI" id="CHEBI:68438"/>
        <dbReference type="ChEBI" id="CHEBI:131725"/>
        <dbReference type="EC" id="4.99.1.9"/>
    </reaction>
    <physiologicalReaction direction="right-to-left" evidence="8">
        <dbReference type="Rhea" id="RHEA:49574"/>
    </physiologicalReaction>
</comment>
<evidence type="ECO:0000313" key="12">
    <source>
        <dbReference type="Proteomes" id="UP000201613"/>
    </source>
</evidence>
<sequence length="366" mass="41601">MTAKDRPMFDATSPANTETVAVCPAHAPSDHPKVKPARVGILLANLGTPDGTDYWSMRRYLNEFLSDKRVVDYSAWLWQPLLQLIILTKRPFSSGAAYRSIWNTERDESPLLTITRDQTDAIRAQMQARYGDDVMVDFCMRYGNPSTKSKVREMVDAGCTKILFFPLYPHYAGATSATANDQFFRALMEEKWQPVARVVEPYFAKPAYIEALAQSIERAYAAAEEKPEVLVCSYHGVPERYLREGDPYHCQCQKTTRLLRERLGWDKTEITTTFQSRFGPEEWLKPYTVEEVARLAEMGKKRIAVCAPAFSADCIETLEEINEEIRESFEHAGGEAFTYIPCLNDDPAHIEALSGVIEDNLRGWLD</sequence>
<keyword evidence="7 9" id="KW-0627">Porphyrin biosynthesis</keyword>
<comment type="function">
    <text evidence="9 10">Catalyzes the ferrous insertion into protoporphyrin IX.</text>
</comment>
<evidence type="ECO:0000256" key="1">
    <source>
        <dbReference type="ARBA" id="ARBA00007718"/>
    </source>
</evidence>
<dbReference type="GO" id="GO:0046872">
    <property type="term" value="F:metal ion binding"/>
    <property type="evidence" value="ECO:0007669"/>
    <property type="project" value="UniProtKB-KW"/>
</dbReference>
<dbReference type="EC" id="4.98.1.1" evidence="9 10"/>
<organism evidence="11 12">
    <name type="scientific">Flavimaricola marinus</name>
    <dbReference type="NCBI Taxonomy" id="1819565"/>
    <lineage>
        <taxon>Bacteria</taxon>
        <taxon>Pseudomonadati</taxon>
        <taxon>Pseudomonadota</taxon>
        <taxon>Alphaproteobacteria</taxon>
        <taxon>Rhodobacterales</taxon>
        <taxon>Paracoccaceae</taxon>
        <taxon>Flavimaricola</taxon>
    </lineage>
</organism>
<keyword evidence="4 9" id="KW-0408">Iron</keyword>
<dbReference type="EMBL" id="FXZK01000001">
    <property type="protein sequence ID" value="SMY07157.1"/>
    <property type="molecule type" value="Genomic_DNA"/>
</dbReference>
<evidence type="ECO:0000313" key="11">
    <source>
        <dbReference type="EMBL" id="SMY07157.1"/>
    </source>
</evidence>
<evidence type="ECO:0000256" key="2">
    <source>
        <dbReference type="ARBA" id="ARBA00022490"/>
    </source>
</evidence>
<dbReference type="CDD" id="cd03411">
    <property type="entry name" value="Ferrochelatase_N"/>
    <property type="match status" value="1"/>
</dbReference>
<evidence type="ECO:0000256" key="9">
    <source>
        <dbReference type="HAMAP-Rule" id="MF_00323"/>
    </source>
</evidence>
<evidence type="ECO:0000256" key="8">
    <source>
        <dbReference type="ARBA" id="ARBA00024536"/>
    </source>
</evidence>
<keyword evidence="6 9" id="KW-0456">Lyase</keyword>
<dbReference type="GO" id="GO:0005737">
    <property type="term" value="C:cytoplasm"/>
    <property type="evidence" value="ECO:0007669"/>
    <property type="project" value="UniProtKB-SubCell"/>
</dbReference>
<evidence type="ECO:0000256" key="7">
    <source>
        <dbReference type="ARBA" id="ARBA00023244"/>
    </source>
</evidence>
<protein>
    <recommendedName>
        <fullName evidence="9 10">Ferrochelatase</fullName>
        <ecNumber evidence="9 10">4.98.1.1</ecNumber>
    </recommendedName>
    <alternativeName>
        <fullName evidence="9">Heme synthase</fullName>
    </alternativeName>
    <alternativeName>
        <fullName evidence="9">Protoheme ferro-lyase</fullName>
    </alternativeName>
</protein>
<keyword evidence="2 9" id="KW-0963">Cytoplasm</keyword>
<dbReference type="PROSITE" id="PS00534">
    <property type="entry name" value="FERROCHELATASE"/>
    <property type="match status" value="1"/>
</dbReference>
<dbReference type="InterPro" id="IPR033644">
    <property type="entry name" value="Ferrochelatase_C"/>
</dbReference>
<dbReference type="NCBIfam" id="TIGR00109">
    <property type="entry name" value="hemH"/>
    <property type="match status" value="1"/>
</dbReference>
<comment type="subcellular location">
    <subcellularLocation>
        <location evidence="9 10">Cytoplasm</location>
    </subcellularLocation>
</comment>
<gene>
    <name evidence="9 11" type="primary">hemH</name>
    <name evidence="11" type="ORF">LOM8899_01289</name>
</gene>
<proteinExistence type="inferred from homology"/>
<feature type="binding site" evidence="9">
    <location>
        <position position="316"/>
    </location>
    <ligand>
        <name>Fe(2+)</name>
        <dbReference type="ChEBI" id="CHEBI:29033"/>
    </ligand>
</feature>
<keyword evidence="12" id="KW-1185">Reference proteome</keyword>
<dbReference type="Gene3D" id="3.40.50.1400">
    <property type="match status" value="2"/>
</dbReference>
<dbReference type="SUPFAM" id="SSF53800">
    <property type="entry name" value="Chelatase"/>
    <property type="match status" value="1"/>
</dbReference>
<dbReference type="Pfam" id="PF00762">
    <property type="entry name" value="Ferrochelatase"/>
    <property type="match status" value="1"/>
</dbReference>
<dbReference type="AlphaFoldDB" id="A0A238LBP8"/>
<evidence type="ECO:0000256" key="5">
    <source>
        <dbReference type="ARBA" id="ARBA00023133"/>
    </source>
</evidence>
<dbReference type="InterPro" id="IPR019772">
    <property type="entry name" value="Ferrochelatase_AS"/>
</dbReference>
<comment type="similarity">
    <text evidence="1 9 10">Belongs to the ferrochelatase family.</text>
</comment>
<dbReference type="GO" id="GO:0004325">
    <property type="term" value="F:ferrochelatase activity"/>
    <property type="evidence" value="ECO:0007669"/>
    <property type="project" value="UniProtKB-UniRule"/>
</dbReference>
<comment type="catalytic activity">
    <reaction evidence="9 10">
        <text>heme b + 2 H(+) = protoporphyrin IX + Fe(2+)</text>
        <dbReference type="Rhea" id="RHEA:22584"/>
        <dbReference type="ChEBI" id="CHEBI:15378"/>
        <dbReference type="ChEBI" id="CHEBI:29033"/>
        <dbReference type="ChEBI" id="CHEBI:57306"/>
        <dbReference type="ChEBI" id="CHEBI:60344"/>
        <dbReference type="EC" id="4.98.1.1"/>
    </reaction>
</comment>
<feature type="binding site" evidence="9">
    <location>
        <position position="235"/>
    </location>
    <ligand>
        <name>Fe(2+)</name>
        <dbReference type="ChEBI" id="CHEBI:29033"/>
    </ligand>
</feature>
<dbReference type="Proteomes" id="UP000201613">
    <property type="component" value="Unassembled WGS sequence"/>
</dbReference>
<dbReference type="PANTHER" id="PTHR11108:SF1">
    <property type="entry name" value="FERROCHELATASE, MITOCHONDRIAL"/>
    <property type="match status" value="1"/>
</dbReference>
<dbReference type="UniPathway" id="UPA00252">
    <property type="reaction ID" value="UER00325"/>
</dbReference>
<dbReference type="HAMAP" id="MF_00323">
    <property type="entry name" value="Ferrochelatase"/>
    <property type="match status" value="1"/>
</dbReference>
<comment type="pathway">
    <text evidence="9 10">Porphyrin-containing compound metabolism; protoheme biosynthesis; protoheme from protoporphyrin-IX: step 1/1.</text>
</comment>
<dbReference type="FunFam" id="3.40.50.1400:FF:000002">
    <property type="entry name" value="Ferrochelatase"/>
    <property type="match status" value="1"/>
</dbReference>
<dbReference type="CDD" id="cd00419">
    <property type="entry name" value="Ferrochelatase_C"/>
    <property type="match status" value="1"/>
</dbReference>
<evidence type="ECO:0000256" key="3">
    <source>
        <dbReference type="ARBA" id="ARBA00022723"/>
    </source>
</evidence>
<keyword evidence="5 9" id="KW-0350">Heme biosynthesis</keyword>
<dbReference type="InterPro" id="IPR001015">
    <property type="entry name" value="Ferrochelatase"/>
</dbReference>
<keyword evidence="3 9" id="KW-0479">Metal-binding</keyword>
<reference evidence="11 12" key="1">
    <citation type="submission" date="2017-05" db="EMBL/GenBank/DDBJ databases">
        <authorList>
            <person name="Song R."/>
            <person name="Chenine A.L."/>
            <person name="Ruprecht R.M."/>
        </authorList>
    </citation>
    <scope>NUCLEOTIDE SEQUENCE [LARGE SCALE GENOMIC DNA]</scope>
    <source>
        <strain evidence="11 12">CECT 8899</strain>
    </source>
</reference>
<dbReference type="GO" id="GO:0006783">
    <property type="term" value="P:heme biosynthetic process"/>
    <property type="evidence" value="ECO:0007669"/>
    <property type="project" value="UniProtKB-UniRule"/>
</dbReference>
<evidence type="ECO:0000256" key="4">
    <source>
        <dbReference type="ARBA" id="ARBA00023004"/>
    </source>
</evidence>
<dbReference type="InterPro" id="IPR033659">
    <property type="entry name" value="Ferrochelatase_N"/>
</dbReference>
<name>A0A238LBP8_9RHOB</name>
<evidence type="ECO:0000256" key="6">
    <source>
        <dbReference type="ARBA" id="ARBA00023239"/>
    </source>
</evidence>
<accession>A0A238LBP8</accession>
<dbReference type="PANTHER" id="PTHR11108">
    <property type="entry name" value="FERROCHELATASE"/>
    <property type="match status" value="1"/>
</dbReference>